<comment type="caution">
    <text evidence="2">The sequence shown here is derived from an EMBL/GenBank/DDBJ whole genome shotgun (WGS) entry which is preliminary data.</text>
</comment>
<dbReference type="AlphaFoldDB" id="A0A2P8EFF7"/>
<evidence type="ECO:0000313" key="3">
    <source>
        <dbReference type="Proteomes" id="UP000243528"/>
    </source>
</evidence>
<evidence type="ECO:0000313" key="2">
    <source>
        <dbReference type="EMBL" id="PSL08190.1"/>
    </source>
</evidence>
<dbReference type="RefSeq" id="WP_106535276.1">
    <property type="nucleotide sequence ID" value="NZ_ML142897.1"/>
</dbReference>
<feature type="compositionally biased region" description="Basic and acidic residues" evidence="1">
    <location>
        <begin position="123"/>
        <end position="138"/>
    </location>
</feature>
<feature type="region of interest" description="Disordered" evidence="1">
    <location>
        <begin position="119"/>
        <end position="146"/>
    </location>
</feature>
<accession>A0A2P8EFF7</accession>
<name>A0A2P8EFF7_9ACTN</name>
<dbReference type="Proteomes" id="UP000243528">
    <property type="component" value="Unassembled WGS sequence"/>
</dbReference>
<organism evidence="2 3">
    <name type="scientific">Haloactinopolyspora alba</name>
    <dbReference type="NCBI Taxonomy" id="648780"/>
    <lineage>
        <taxon>Bacteria</taxon>
        <taxon>Bacillati</taxon>
        <taxon>Actinomycetota</taxon>
        <taxon>Actinomycetes</taxon>
        <taxon>Jiangellales</taxon>
        <taxon>Jiangellaceae</taxon>
        <taxon>Haloactinopolyspora</taxon>
    </lineage>
</organism>
<evidence type="ECO:0008006" key="4">
    <source>
        <dbReference type="Google" id="ProtNLM"/>
    </source>
</evidence>
<keyword evidence="3" id="KW-1185">Reference proteome</keyword>
<dbReference type="EMBL" id="PYGE01000001">
    <property type="protein sequence ID" value="PSL08190.1"/>
    <property type="molecule type" value="Genomic_DNA"/>
</dbReference>
<reference evidence="2 3" key="1">
    <citation type="submission" date="2018-03" db="EMBL/GenBank/DDBJ databases">
        <title>Genomic Encyclopedia of Archaeal and Bacterial Type Strains, Phase II (KMG-II): from individual species to whole genera.</title>
        <authorList>
            <person name="Goeker M."/>
        </authorList>
    </citation>
    <scope>NUCLEOTIDE SEQUENCE [LARGE SCALE GENOMIC DNA]</scope>
    <source>
        <strain evidence="2 3">DSM 45211</strain>
    </source>
</reference>
<dbReference type="OrthoDB" id="5772641at2"/>
<proteinExistence type="predicted"/>
<protein>
    <recommendedName>
        <fullName evidence="4">Sigma-70-like protein</fullName>
    </recommendedName>
</protein>
<sequence length="146" mass="15585">MTTYTATATRSGKWWVVQCDQYPGAISQVARLAQAAEVHREAIAFVAGVDESQVEVEVRPVLPDDVEDHLTHAAELREAAARANSGAAKEVRTAARSLREAGLTVRDIGTVLGVSYQRAHQLTADDPHESESDPDHADTAAAAGAR</sequence>
<gene>
    <name evidence="2" type="ORF">CLV30_101157</name>
</gene>
<evidence type="ECO:0000256" key="1">
    <source>
        <dbReference type="SAM" id="MobiDB-lite"/>
    </source>
</evidence>